<dbReference type="STRING" id="282197.SAMN04488517_103207"/>
<gene>
    <name evidence="6" type="ORF">JAN5088_02930</name>
</gene>
<dbReference type="InterPro" id="IPR023380">
    <property type="entry name" value="DsbB-like_sf"/>
</dbReference>
<organism evidence="6 7">
    <name type="scientific">Jannaschia rubra</name>
    <dbReference type="NCBI Taxonomy" id="282197"/>
    <lineage>
        <taxon>Bacteria</taxon>
        <taxon>Pseudomonadati</taxon>
        <taxon>Pseudomonadota</taxon>
        <taxon>Alphaproteobacteria</taxon>
        <taxon>Rhodobacterales</taxon>
        <taxon>Roseobacteraceae</taxon>
        <taxon>Jannaschia</taxon>
    </lineage>
</organism>
<reference evidence="6 7" key="1">
    <citation type="submission" date="2015-07" db="EMBL/GenBank/DDBJ databases">
        <authorList>
            <person name="Noorani M."/>
        </authorList>
    </citation>
    <scope>NUCLEOTIDE SEQUENCE [LARGE SCALE GENOMIC DNA]</scope>
    <source>
        <strain evidence="6 7">CECT 5088</strain>
    </source>
</reference>
<dbReference type="GO" id="GO:0006457">
    <property type="term" value="P:protein folding"/>
    <property type="evidence" value="ECO:0007669"/>
    <property type="project" value="InterPro"/>
</dbReference>
<name>A0A0M6XU53_9RHOB</name>
<evidence type="ECO:0000313" key="7">
    <source>
        <dbReference type="Proteomes" id="UP000048908"/>
    </source>
</evidence>
<sequence length="154" mass="16136">MTHRSRLIALATLGSVALLGGAYLFQLRGFAPCPMCLWQRWPHAFGIVLGVVALAGVRPRLAAALAGVSLLVTSGIGFFHAGVEQKWWPGPSTCSGGGTLGGLSGADLLSTDVADTVVMCDDIVWQFGLTMAGWNGVLSLALAVLWFHAATRRS</sequence>
<evidence type="ECO:0000256" key="4">
    <source>
        <dbReference type="ARBA" id="ARBA00023136"/>
    </source>
</evidence>
<accession>A0A0M6XU53</accession>
<keyword evidence="4 5" id="KW-0472">Membrane</keyword>
<dbReference type="OrthoDB" id="9808637at2"/>
<protein>
    <submittedName>
        <fullName evidence="6">Disulfide bond formation protein B</fullName>
    </submittedName>
</protein>
<dbReference type="Gene3D" id="1.20.1550.10">
    <property type="entry name" value="DsbB-like"/>
    <property type="match status" value="1"/>
</dbReference>
<feature type="transmembrane region" description="Helical" evidence="5">
    <location>
        <begin position="64"/>
        <end position="83"/>
    </location>
</feature>
<feature type="transmembrane region" description="Helical" evidence="5">
    <location>
        <begin position="123"/>
        <end position="147"/>
    </location>
</feature>
<keyword evidence="7" id="KW-1185">Reference proteome</keyword>
<dbReference type="InterPro" id="IPR024199">
    <property type="entry name" value="Uncharacterised_DsbB"/>
</dbReference>
<comment type="subcellular location">
    <subcellularLocation>
        <location evidence="1">Membrane</location>
        <topology evidence="1">Multi-pass membrane protein</topology>
    </subcellularLocation>
</comment>
<dbReference type="AlphaFoldDB" id="A0A0M6XU53"/>
<dbReference type="EMBL" id="CXPG01000021">
    <property type="protein sequence ID" value="CTQ34137.1"/>
    <property type="molecule type" value="Genomic_DNA"/>
</dbReference>
<dbReference type="PIRSF" id="PIRSF033913">
    <property type="entry name" value="S-S_format_DsbB"/>
    <property type="match status" value="1"/>
</dbReference>
<keyword evidence="2 5" id="KW-0812">Transmembrane</keyword>
<evidence type="ECO:0000256" key="5">
    <source>
        <dbReference type="SAM" id="Phobius"/>
    </source>
</evidence>
<dbReference type="SUPFAM" id="SSF158442">
    <property type="entry name" value="DsbB-like"/>
    <property type="match status" value="1"/>
</dbReference>
<dbReference type="InterPro" id="IPR003752">
    <property type="entry name" value="DiS_bond_form_DsbB/BdbC"/>
</dbReference>
<dbReference type="RefSeq" id="WP_055683521.1">
    <property type="nucleotide sequence ID" value="NZ_CANMUL010000002.1"/>
</dbReference>
<evidence type="ECO:0000256" key="3">
    <source>
        <dbReference type="ARBA" id="ARBA00022989"/>
    </source>
</evidence>
<evidence type="ECO:0000256" key="1">
    <source>
        <dbReference type="ARBA" id="ARBA00004141"/>
    </source>
</evidence>
<dbReference type="Proteomes" id="UP000048908">
    <property type="component" value="Unassembled WGS sequence"/>
</dbReference>
<dbReference type="GO" id="GO:0016020">
    <property type="term" value="C:membrane"/>
    <property type="evidence" value="ECO:0007669"/>
    <property type="project" value="UniProtKB-SubCell"/>
</dbReference>
<evidence type="ECO:0000256" key="2">
    <source>
        <dbReference type="ARBA" id="ARBA00022692"/>
    </source>
</evidence>
<feature type="transmembrane region" description="Helical" evidence="5">
    <location>
        <begin position="40"/>
        <end position="57"/>
    </location>
</feature>
<dbReference type="Pfam" id="PF02600">
    <property type="entry name" value="DsbB"/>
    <property type="match status" value="1"/>
</dbReference>
<dbReference type="GO" id="GO:0015035">
    <property type="term" value="F:protein-disulfide reductase activity"/>
    <property type="evidence" value="ECO:0007669"/>
    <property type="project" value="InterPro"/>
</dbReference>
<proteinExistence type="predicted"/>
<keyword evidence="3 5" id="KW-1133">Transmembrane helix</keyword>
<evidence type="ECO:0000313" key="6">
    <source>
        <dbReference type="EMBL" id="CTQ34137.1"/>
    </source>
</evidence>